<feature type="transmembrane region" description="Helical" evidence="2">
    <location>
        <begin position="145"/>
        <end position="162"/>
    </location>
</feature>
<accession>A0AAN7UE85</accession>
<comment type="caution">
    <text evidence="3">The sequence shown here is derived from an EMBL/GenBank/DDBJ whole genome shotgun (WGS) entry which is preliminary data.</text>
</comment>
<feature type="transmembrane region" description="Helical" evidence="2">
    <location>
        <begin position="85"/>
        <end position="108"/>
    </location>
</feature>
<organism evidence="3 4">
    <name type="scientific">Xylaria bambusicola</name>
    <dbReference type="NCBI Taxonomy" id="326684"/>
    <lineage>
        <taxon>Eukaryota</taxon>
        <taxon>Fungi</taxon>
        <taxon>Dikarya</taxon>
        <taxon>Ascomycota</taxon>
        <taxon>Pezizomycotina</taxon>
        <taxon>Sordariomycetes</taxon>
        <taxon>Xylariomycetidae</taxon>
        <taxon>Xylariales</taxon>
        <taxon>Xylariaceae</taxon>
        <taxon>Xylaria</taxon>
    </lineage>
</organism>
<dbReference type="Proteomes" id="UP001305414">
    <property type="component" value="Unassembled WGS sequence"/>
</dbReference>
<gene>
    <name evidence="3" type="ORF">RRF57_001723</name>
</gene>
<dbReference type="EMBL" id="JAWHQM010000003">
    <property type="protein sequence ID" value="KAK5626007.1"/>
    <property type="molecule type" value="Genomic_DNA"/>
</dbReference>
<evidence type="ECO:0000313" key="4">
    <source>
        <dbReference type="Proteomes" id="UP001305414"/>
    </source>
</evidence>
<keyword evidence="2" id="KW-1133">Transmembrane helix</keyword>
<reference evidence="3 4" key="1">
    <citation type="submission" date="2023-10" db="EMBL/GenBank/DDBJ databases">
        <title>Draft genome sequence of Xylaria bambusicola isolate GMP-LS, the root and basal stem rot pathogen of sugarcane in Indonesia.</title>
        <authorList>
            <person name="Selvaraj P."/>
            <person name="Muralishankar V."/>
            <person name="Muruganantham S."/>
            <person name="Sp S."/>
            <person name="Haryani S."/>
            <person name="Lau K.J.X."/>
            <person name="Naqvi N.I."/>
        </authorList>
    </citation>
    <scope>NUCLEOTIDE SEQUENCE [LARGE SCALE GENOMIC DNA]</scope>
    <source>
        <strain evidence="3">GMP-LS</strain>
    </source>
</reference>
<dbReference type="AlphaFoldDB" id="A0AAN7UE85"/>
<name>A0AAN7UE85_9PEZI</name>
<evidence type="ECO:0000256" key="1">
    <source>
        <dbReference type="SAM" id="MobiDB-lite"/>
    </source>
</evidence>
<evidence type="ECO:0000313" key="3">
    <source>
        <dbReference type="EMBL" id="KAK5626007.1"/>
    </source>
</evidence>
<feature type="transmembrane region" description="Helical" evidence="2">
    <location>
        <begin position="168"/>
        <end position="193"/>
    </location>
</feature>
<keyword evidence="4" id="KW-1185">Reference proteome</keyword>
<sequence>MGSDSGEPRQSSDSTNSQTPFIQNQSLPFRPPSRYSEGNAGSVHNASTQVNLSTIVIAVRVLAAISGLGIGIAFVLLPPHYDMDITIALAVFVWFSLVWDIIVLITLVRGPSLRISLVMHDGRAINFLSRDDDEGSSRRCGLPRAFWIDLTLVVVVFSLTIVNHVHGWWIYQITTGLGWIVIFFHIVIVLLTASPKMASAHVRFERTDRAQIVLA</sequence>
<protein>
    <submittedName>
        <fullName evidence="3">Uncharacterized protein</fullName>
    </submittedName>
</protein>
<evidence type="ECO:0000256" key="2">
    <source>
        <dbReference type="SAM" id="Phobius"/>
    </source>
</evidence>
<feature type="transmembrane region" description="Helical" evidence="2">
    <location>
        <begin position="57"/>
        <end position="79"/>
    </location>
</feature>
<feature type="compositionally biased region" description="Polar residues" evidence="1">
    <location>
        <begin position="8"/>
        <end position="26"/>
    </location>
</feature>
<keyword evidence="2" id="KW-0472">Membrane</keyword>
<keyword evidence="2" id="KW-0812">Transmembrane</keyword>
<proteinExistence type="predicted"/>
<feature type="region of interest" description="Disordered" evidence="1">
    <location>
        <begin position="1"/>
        <end position="26"/>
    </location>
</feature>